<gene>
    <name evidence="2" type="ORF">LSALG_LOCUS12524</name>
</gene>
<reference evidence="2" key="1">
    <citation type="submission" date="2023-04" db="EMBL/GenBank/DDBJ databases">
        <authorList>
            <person name="Vijverberg K."/>
            <person name="Xiong W."/>
            <person name="Schranz E."/>
        </authorList>
    </citation>
    <scope>NUCLEOTIDE SEQUENCE</scope>
</reference>
<dbReference type="Proteomes" id="UP001177003">
    <property type="component" value="Chromosome 2"/>
</dbReference>
<feature type="region of interest" description="Disordered" evidence="1">
    <location>
        <begin position="139"/>
        <end position="190"/>
    </location>
</feature>
<keyword evidence="3" id="KW-1185">Reference proteome</keyword>
<feature type="compositionally biased region" description="Polar residues" evidence="1">
    <location>
        <begin position="163"/>
        <end position="174"/>
    </location>
</feature>
<evidence type="ECO:0000313" key="3">
    <source>
        <dbReference type="Proteomes" id="UP001177003"/>
    </source>
</evidence>
<sequence length="267" mass="30595">MLRPLKLAKPGFSFLWSMITGPTTLTFVDVIIKIFHKVKNLNTRCAIRCGSLIMVIACTIMEQSLLEYTIFPGESFHMTLQNHRAMHMLRPTLGGNVLMLGRSTYFKVTSPDDIALADPISETMWVLPSNIPLPFCSRRSQQAPARPHSDPPSLSTMHPDYTDATSLSYSQPDPMQTDFHEEPQRTQPPHPDLISPFTHLHYLDIRHDIVALQKSTTGLRLYYQLYSTQVFGFRNEVLGYREDFADFHKEFCRCFSILTRVVIFHSS</sequence>
<name>A0AA35V7J7_LACSI</name>
<organism evidence="2 3">
    <name type="scientific">Lactuca saligna</name>
    <name type="common">Willowleaf lettuce</name>
    <dbReference type="NCBI Taxonomy" id="75948"/>
    <lineage>
        <taxon>Eukaryota</taxon>
        <taxon>Viridiplantae</taxon>
        <taxon>Streptophyta</taxon>
        <taxon>Embryophyta</taxon>
        <taxon>Tracheophyta</taxon>
        <taxon>Spermatophyta</taxon>
        <taxon>Magnoliopsida</taxon>
        <taxon>eudicotyledons</taxon>
        <taxon>Gunneridae</taxon>
        <taxon>Pentapetalae</taxon>
        <taxon>asterids</taxon>
        <taxon>campanulids</taxon>
        <taxon>Asterales</taxon>
        <taxon>Asteraceae</taxon>
        <taxon>Cichorioideae</taxon>
        <taxon>Cichorieae</taxon>
        <taxon>Lactucinae</taxon>
        <taxon>Lactuca</taxon>
    </lineage>
</organism>
<dbReference type="EMBL" id="OX465078">
    <property type="protein sequence ID" value="CAI9272291.1"/>
    <property type="molecule type" value="Genomic_DNA"/>
</dbReference>
<protein>
    <submittedName>
        <fullName evidence="2">Uncharacterized protein</fullName>
    </submittedName>
</protein>
<dbReference type="AlphaFoldDB" id="A0AA35V7J7"/>
<proteinExistence type="predicted"/>
<evidence type="ECO:0000313" key="2">
    <source>
        <dbReference type="EMBL" id="CAI9272291.1"/>
    </source>
</evidence>
<accession>A0AA35V7J7</accession>
<evidence type="ECO:0000256" key="1">
    <source>
        <dbReference type="SAM" id="MobiDB-lite"/>
    </source>
</evidence>